<protein>
    <submittedName>
        <fullName evidence="1">Uncharacterized protein</fullName>
    </submittedName>
</protein>
<dbReference type="AlphaFoldDB" id="A0A9P9J8X4"/>
<dbReference type="Proteomes" id="UP000738349">
    <property type="component" value="Unassembled WGS sequence"/>
</dbReference>
<name>A0A9P9J8X4_9HYPO</name>
<evidence type="ECO:0000313" key="1">
    <source>
        <dbReference type="EMBL" id="KAH7148626.1"/>
    </source>
</evidence>
<comment type="caution">
    <text evidence="1">The sequence shown here is derived from an EMBL/GenBank/DDBJ whole genome shotgun (WGS) entry which is preliminary data.</text>
</comment>
<sequence length="158" mass="17304">MYLQNLRIPIHSSTAIWVPRYLSFRFRPYVFFGTSPLRPLLDLAPPLLLVPFTLWALGPLLLCSSGGDIPSYNPKVLGTLPSSCSGTRYLACPRLRPLGHLLDECPRQLSRPLVHCPHAAHALHRYPGSSLTGTSQPAAFPTACPPPDGPRAMYLPAP</sequence>
<proteinExistence type="predicted"/>
<evidence type="ECO:0000313" key="2">
    <source>
        <dbReference type="Proteomes" id="UP000738349"/>
    </source>
</evidence>
<reference evidence="1" key="1">
    <citation type="journal article" date="2021" name="Nat. Commun.">
        <title>Genetic determinants of endophytism in the Arabidopsis root mycobiome.</title>
        <authorList>
            <person name="Mesny F."/>
            <person name="Miyauchi S."/>
            <person name="Thiergart T."/>
            <person name="Pickel B."/>
            <person name="Atanasova L."/>
            <person name="Karlsson M."/>
            <person name="Huettel B."/>
            <person name="Barry K.W."/>
            <person name="Haridas S."/>
            <person name="Chen C."/>
            <person name="Bauer D."/>
            <person name="Andreopoulos W."/>
            <person name="Pangilinan J."/>
            <person name="LaButti K."/>
            <person name="Riley R."/>
            <person name="Lipzen A."/>
            <person name="Clum A."/>
            <person name="Drula E."/>
            <person name="Henrissat B."/>
            <person name="Kohler A."/>
            <person name="Grigoriev I.V."/>
            <person name="Martin F.M."/>
            <person name="Hacquard S."/>
        </authorList>
    </citation>
    <scope>NUCLEOTIDE SEQUENCE</scope>
    <source>
        <strain evidence="1">MPI-CAGE-AT-0147</strain>
    </source>
</reference>
<keyword evidence="2" id="KW-1185">Reference proteome</keyword>
<dbReference type="EMBL" id="JAGMUV010000007">
    <property type="protein sequence ID" value="KAH7148626.1"/>
    <property type="molecule type" value="Genomic_DNA"/>
</dbReference>
<accession>A0A9P9J8X4</accession>
<gene>
    <name evidence="1" type="ORF">EDB81DRAFT_792818</name>
</gene>
<organism evidence="1 2">
    <name type="scientific">Dactylonectria macrodidyma</name>
    <dbReference type="NCBI Taxonomy" id="307937"/>
    <lineage>
        <taxon>Eukaryota</taxon>
        <taxon>Fungi</taxon>
        <taxon>Dikarya</taxon>
        <taxon>Ascomycota</taxon>
        <taxon>Pezizomycotina</taxon>
        <taxon>Sordariomycetes</taxon>
        <taxon>Hypocreomycetidae</taxon>
        <taxon>Hypocreales</taxon>
        <taxon>Nectriaceae</taxon>
        <taxon>Dactylonectria</taxon>
    </lineage>
</organism>